<evidence type="ECO:0000256" key="2">
    <source>
        <dbReference type="ARBA" id="ARBA00022649"/>
    </source>
</evidence>
<organism evidence="4 5">
    <name type="scientific">Leifsonella bigeumensis</name>
    <dbReference type="NCBI Taxonomy" id="433643"/>
    <lineage>
        <taxon>Bacteria</taxon>
        <taxon>Bacillati</taxon>
        <taxon>Actinomycetota</taxon>
        <taxon>Actinomycetes</taxon>
        <taxon>Micrococcales</taxon>
        <taxon>Microbacteriaceae</taxon>
        <taxon>Leifsonella</taxon>
    </lineage>
</organism>
<dbReference type="EMBL" id="BAABAE010000004">
    <property type="protein sequence ID" value="GAA3749526.1"/>
    <property type="molecule type" value="Genomic_DNA"/>
</dbReference>
<evidence type="ECO:0000256" key="1">
    <source>
        <dbReference type="ARBA" id="ARBA00007521"/>
    </source>
</evidence>
<keyword evidence="3" id="KW-0540">Nuclease</keyword>
<evidence type="ECO:0000313" key="5">
    <source>
        <dbReference type="Proteomes" id="UP001501004"/>
    </source>
</evidence>
<dbReference type="InterPro" id="IPR003477">
    <property type="entry name" value="PemK-like"/>
</dbReference>
<keyword evidence="5" id="KW-1185">Reference proteome</keyword>
<evidence type="ECO:0000256" key="3">
    <source>
        <dbReference type="PIRNR" id="PIRNR033490"/>
    </source>
</evidence>
<sequence length="116" mass="12584">MIERGQIYLASLDPAVGSEQGKVRPVVIVSNNAANDSASRRGRGVVTVVPITSNVRAVYPFQVLLAKEQTGLPAHSKAQAEQVRSISTDRLVRPIARLTTELMGRLDDALRLHLSL</sequence>
<comment type="caution">
    <text evidence="4">The sequence shown here is derived from an EMBL/GenBank/DDBJ whole genome shotgun (WGS) entry which is preliminary data.</text>
</comment>
<dbReference type="Gene3D" id="2.30.30.110">
    <property type="match status" value="1"/>
</dbReference>
<protein>
    <recommendedName>
        <fullName evidence="3">mRNA interferase</fullName>
        <ecNumber evidence="3">3.1.-.-</ecNumber>
    </recommendedName>
</protein>
<dbReference type="RefSeq" id="WP_344757514.1">
    <property type="nucleotide sequence ID" value="NZ_BAABAE010000004.1"/>
</dbReference>
<proteinExistence type="inferred from homology"/>
<keyword evidence="3" id="KW-0255">Endonuclease</keyword>
<dbReference type="Pfam" id="PF02452">
    <property type="entry name" value="PemK_toxin"/>
    <property type="match status" value="1"/>
</dbReference>
<dbReference type="PANTHER" id="PTHR33988">
    <property type="entry name" value="ENDORIBONUCLEASE MAZF-RELATED"/>
    <property type="match status" value="1"/>
</dbReference>
<dbReference type="EC" id="3.1.-.-" evidence="3"/>
<comment type="similarity">
    <text evidence="1 3">Belongs to the PemK/MazF family.</text>
</comment>
<gene>
    <name evidence="4" type="primary">mazF9</name>
    <name evidence="4" type="ORF">GCM10022239_26100</name>
</gene>
<evidence type="ECO:0000313" key="4">
    <source>
        <dbReference type="EMBL" id="GAA3749526.1"/>
    </source>
</evidence>
<dbReference type="PANTHER" id="PTHR33988:SF1">
    <property type="entry name" value="ENDORIBONUCLEASE MAZF7-RELATED"/>
    <property type="match status" value="1"/>
</dbReference>
<dbReference type="PIRSF" id="PIRSF033490">
    <property type="entry name" value="MazF"/>
    <property type="match status" value="1"/>
</dbReference>
<dbReference type="InterPro" id="IPR011067">
    <property type="entry name" value="Plasmid_toxin/cell-grow_inhib"/>
</dbReference>
<keyword evidence="2" id="KW-1277">Toxin-antitoxin system</keyword>
<keyword evidence="3" id="KW-0378">Hydrolase</keyword>
<dbReference type="Proteomes" id="UP001501004">
    <property type="component" value="Unassembled WGS sequence"/>
</dbReference>
<dbReference type="SUPFAM" id="SSF50118">
    <property type="entry name" value="Cell growth inhibitor/plasmid maintenance toxic component"/>
    <property type="match status" value="1"/>
</dbReference>
<comment type="function">
    <text evidence="3">Toxic component of a type II toxin-antitoxin (TA) system.</text>
</comment>
<accession>A0ABP7FWE4</accession>
<reference evidence="5" key="1">
    <citation type="journal article" date="2019" name="Int. J. Syst. Evol. Microbiol.">
        <title>The Global Catalogue of Microorganisms (GCM) 10K type strain sequencing project: providing services to taxonomists for standard genome sequencing and annotation.</title>
        <authorList>
            <consortium name="The Broad Institute Genomics Platform"/>
            <consortium name="The Broad Institute Genome Sequencing Center for Infectious Disease"/>
            <person name="Wu L."/>
            <person name="Ma J."/>
        </authorList>
    </citation>
    <scope>NUCLEOTIDE SEQUENCE [LARGE SCALE GENOMIC DNA]</scope>
    <source>
        <strain evidence="5">JCM 16949</strain>
    </source>
</reference>
<name>A0ABP7FWE4_9MICO</name>